<dbReference type="InterPro" id="IPR001360">
    <property type="entry name" value="Glyco_hydro_1"/>
</dbReference>
<keyword evidence="6" id="KW-0119">Carbohydrate metabolism</keyword>
<dbReference type="Gene3D" id="3.20.20.80">
    <property type="entry name" value="Glycosidases"/>
    <property type="match status" value="1"/>
</dbReference>
<proteinExistence type="inferred from homology"/>
<evidence type="ECO:0000256" key="8">
    <source>
        <dbReference type="ARBA" id="ARBA00023326"/>
    </source>
</evidence>
<evidence type="ECO:0000256" key="7">
    <source>
        <dbReference type="ARBA" id="ARBA00023295"/>
    </source>
</evidence>
<dbReference type="PROSITE" id="PS00653">
    <property type="entry name" value="GLYCOSYL_HYDROL_F1_2"/>
    <property type="match status" value="1"/>
</dbReference>
<feature type="binding site" evidence="10">
    <location>
        <position position="300"/>
    </location>
    <ligand>
        <name>substrate</name>
    </ligand>
</feature>
<keyword evidence="8" id="KW-0624">Polysaccharide degradation</keyword>
<evidence type="ECO:0000256" key="11">
    <source>
        <dbReference type="RuleBase" id="RU361175"/>
    </source>
</evidence>
<dbReference type="PANTHER" id="PTHR10353:SF36">
    <property type="entry name" value="LP05116P"/>
    <property type="match status" value="1"/>
</dbReference>
<organism evidence="12 13">
    <name type="scientific">Archangium violaceum Cb vi76</name>
    <dbReference type="NCBI Taxonomy" id="1406225"/>
    <lineage>
        <taxon>Bacteria</taxon>
        <taxon>Pseudomonadati</taxon>
        <taxon>Myxococcota</taxon>
        <taxon>Myxococcia</taxon>
        <taxon>Myxococcales</taxon>
        <taxon>Cystobacterineae</taxon>
        <taxon>Archangiaceae</taxon>
        <taxon>Archangium</taxon>
    </lineage>
</organism>
<dbReference type="SUPFAM" id="SSF51445">
    <property type="entry name" value="(Trans)glycosidases"/>
    <property type="match status" value="1"/>
</dbReference>
<accession>A0A084SEI6</accession>
<keyword evidence="5" id="KW-0136">Cellulose degradation</keyword>
<dbReference type="GO" id="GO:0030245">
    <property type="term" value="P:cellulose catabolic process"/>
    <property type="evidence" value="ECO:0007669"/>
    <property type="project" value="UniProtKB-KW"/>
</dbReference>
<dbReference type="GO" id="GO:0008422">
    <property type="term" value="F:beta-glucosidase activity"/>
    <property type="evidence" value="ECO:0007669"/>
    <property type="project" value="UniProtKB-EC"/>
</dbReference>
<evidence type="ECO:0000256" key="3">
    <source>
        <dbReference type="ARBA" id="ARBA00012744"/>
    </source>
</evidence>
<comment type="caution">
    <text evidence="12">The sequence shown here is derived from an EMBL/GenBank/DDBJ whole genome shotgun (WGS) entry which is preliminary data.</text>
</comment>
<dbReference type="PRINTS" id="PR00131">
    <property type="entry name" value="GLHYDRLASE1"/>
</dbReference>
<dbReference type="NCBIfam" id="TIGR03356">
    <property type="entry name" value="BGL"/>
    <property type="match status" value="1"/>
</dbReference>
<dbReference type="InterPro" id="IPR017736">
    <property type="entry name" value="Glyco_hydro_1_beta-glucosidase"/>
</dbReference>
<sequence>MRQFPPDFLWGVATSSFQIEGATTTDGRGESIWDRFCATPGKIADGTDGKVACDHYNRWPDDVELMRWLGVKSYRFSIAWPRILPSGHGKVNQAGLDFYSRLVDGLLKAGIEPFVTLYHWDLPQALQDKGGWPARDTVSAFVEYADKVSQVLGDRVNRWITHNEPWCISFLGHANGEHAPGHKNQWGEMLATAHHLLVSHGQAVSVIRSNVKNAEVGITLNLVPSQPASPSPEDLDATRAFDGSFNRWFLDPLYGRGYPKDVIADHLAAGRISSDTLDFVKDGDMEAIATPTDFLGVNYYNRGIIRSDRIPEEKNAPRTVHAEPEHTDMGWEVYATGLTHLMTRLHKDYHPPRIYITENGCAYATGPDADGRVRDTKRAHYLSTHLGACLDSIRQGVPLAGYFAWSLLDNFEWAFGYQKRFGLIFVDYATQKRIPKDSAHLYRAVITQNNLDVEKAA</sequence>
<reference evidence="12 13" key="1">
    <citation type="submission" date="2014-07" db="EMBL/GenBank/DDBJ databases">
        <title>Draft Genome Sequence of Gephyronic Acid Producer, Cystobacter violaceus Strain Cb vi76.</title>
        <authorList>
            <person name="Stevens D.C."/>
            <person name="Young J."/>
            <person name="Carmichael R."/>
            <person name="Tan J."/>
            <person name="Taylor R.E."/>
        </authorList>
    </citation>
    <scope>NUCLEOTIDE SEQUENCE [LARGE SCALE GENOMIC DNA]</scope>
    <source>
        <strain evidence="12 13">Cb vi76</strain>
    </source>
</reference>
<feature type="active site" description="Proton donor" evidence="9">
    <location>
        <position position="164"/>
    </location>
</feature>
<keyword evidence="4 11" id="KW-0378">Hydrolase</keyword>
<dbReference type="PANTHER" id="PTHR10353">
    <property type="entry name" value="GLYCOSYL HYDROLASE"/>
    <property type="match status" value="1"/>
</dbReference>
<dbReference type="RefSeq" id="WP_043414345.1">
    <property type="nucleotide sequence ID" value="NZ_JPMI01000423.1"/>
</dbReference>
<evidence type="ECO:0000313" key="12">
    <source>
        <dbReference type="EMBL" id="KFA86871.1"/>
    </source>
</evidence>
<dbReference type="EC" id="3.2.1.21" evidence="3 11"/>
<feature type="binding site" evidence="10">
    <location>
        <position position="18"/>
    </location>
    <ligand>
        <name>substrate</name>
    </ligand>
</feature>
<dbReference type="Pfam" id="PF00232">
    <property type="entry name" value="Glyco_hydro_1"/>
    <property type="match status" value="1"/>
</dbReference>
<dbReference type="GO" id="GO:0005829">
    <property type="term" value="C:cytosol"/>
    <property type="evidence" value="ECO:0007669"/>
    <property type="project" value="TreeGrafter"/>
</dbReference>
<keyword evidence="7 11" id="KW-0326">Glycosidase</keyword>
<feature type="active site" description="Nucleophile" evidence="9">
    <location>
        <position position="358"/>
    </location>
</feature>
<evidence type="ECO:0000256" key="5">
    <source>
        <dbReference type="ARBA" id="ARBA00023001"/>
    </source>
</evidence>
<feature type="binding site" evidence="10">
    <location>
        <position position="163"/>
    </location>
    <ligand>
        <name>substrate</name>
    </ligand>
</feature>
<feature type="binding site" evidence="10">
    <location>
        <position position="405"/>
    </location>
    <ligand>
        <name>substrate</name>
    </ligand>
</feature>
<evidence type="ECO:0000313" key="13">
    <source>
        <dbReference type="Proteomes" id="UP000028547"/>
    </source>
</evidence>
<evidence type="ECO:0000256" key="2">
    <source>
        <dbReference type="ARBA" id="ARBA00010838"/>
    </source>
</evidence>
<evidence type="ECO:0000256" key="10">
    <source>
        <dbReference type="PIRSR" id="PIRSR617736-2"/>
    </source>
</evidence>
<dbReference type="AlphaFoldDB" id="A0A084SEI6"/>
<evidence type="ECO:0000256" key="6">
    <source>
        <dbReference type="ARBA" id="ARBA00023277"/>
    </source>
</evidence>
<evidence type="ECO:0000256" key="4">
    <source>
        <dbReference type="ARBA" id="ARBA00022801"/>
    </source>
</evidence>
<protein>
    <recommendedName>
        <fullName evidence="3 11">Beta-glucosidase</fullName>
        <ecNumber evidence="3 11">3.2.1.21</ecNumber>
    </recommendedName>
</protein>
<dbReference type="Proteomes" id="UP000028547">
    <property type="component" value="Unassembled WGS sequence"/>
</dbReference>
<feature type="binding site" evidence="10">
    <location>
        <begin position="412"/>
        <end position="413"/>
    </location>
    <ligand>
        <name>substrate</name>
    </ligand>
</feature>
<dbReference type="InterPro" id="IPR017853">
    <property type="entry name" value="GH"/>
</dbReference>
<comment type="similarity">
    <text evidence="2 11">Belongs to the glycosyl hydrolase 1 family.</text>
</comment>
<feature type="binding site" evidence="10">
    <location>
        <position position="119"/>
    </location>
    <ligand>
        <name>substrate</name>
    </ligand>
</feature>
<evidence type="ECO:0000256" key="1">
    <source>
        <dbReference type="ARBA" id="ARBA00000448"/>
    </source>
</evidence>
<dbReference type="EMBL" id="JPMI01000423">
    <property type="protein sequence ID" value="KFA86871.1"/>
    <property type="molecule type" value="Genomic_DNA"/>
</dbReference>
<name>A0A084SEI6_9BACT</name>
<dbReference type="FunFam" id="3.20.20.80:FF:000004">
    <property type="entry name" value="Beta-glucosidase 6-phospho-beta-glucosidase"/>
    <property type="match status" value="1"/>
</dbReference>
<comment type="catalytic activity">
    <reaction evidence="1 11">
        <text>Hydrolysis of terminal, non-reducing beta-D-glucosyl residues with release of beta-D-glucose.</text>
        <dbReference type="EC" id="3.2.1.21"/>
    </reaction>
</comment>
<gene>
    <name evidence="12" type="ORF">Q664_51765</name>
</gene>
<dbReference type="InterPro" id="IPR033132">
    <property type="entry name" value="GH_1_N_CS"/>
</dbReference>
<evidence type="ECO:0000256" key="9">
    <source>
        <dbReference type="PIRSR" id="PIRSR617736-1"/>
    </source>
</evidence>